<dbReference type="GO" id="GO:0005634">
    <property type="term" value="C:nucleus"/>
    <property type="evidence" value="ECO:0007669"/>
    <property type="project" value="TreeGrafter"/>
</dbReference>
<dbReference type="Gene3D" id="3.40.50.720">
    <property type="entry name" value="NAD(P)-binding Rossmann-like Domain"/>
    <property type="match status" value="1"/>
</dbReference>
<keyword evidence="2" id="KW-0521">NADP</keyword>
<dbReference type="AlphaFoldDB" id="A0A9P4JQE5"/>
<dbReference type="OrthoDB" id="9997102at2759"/>
<proteinExistence type="inferred from homology"/>
<sequence length="320" mass="35260">MAARNDSKAILVTGITGKQGGAVIRGLATHPSPPHFTLLGVTRNPSSSSAKKLVEQYPSIHLVKGDLNDVPALFEEAQRVLKEEGQSPQIWGVYSVQVSIGPGVTFDTEVGQGKALIDEALHHGVQHFIYSSVERGGNEKSWTNPTPIPHFQSKHQIELHLREKAGAKGEKMGWTILRPVAFMDNMAPGFQTKVFLSALRNTLGDKPLQWISVDDIGLFAGKAFRQPQQWNTVALGLAGDELNFDGLNRAFKNALGYPAPVAYGIFGTALMWAVKELNIMITWFKTEGYGADIPRLRSSERNLCNLETWLKERSAFEARK</sequence>
<comment type="similarity">
    <text evidence="1">Belongs to the NmrA-type oxidoreductase family.</text>
</comment>
<dbReference type="PANTHER" id="PTHR42748:SF25">
    <property type="entry name" value="NMRA FAMILY PROTEIN"/>
    <property type="match status" value="1"/>
</dbReference>
<dbReference type="Gene3D" id="3.90.25.10">
    <property type="entry name" value="UDP-galactose 4-epimerase, domain 1"/>
    <property type="match status" value="1"/>
</dbReference>
<comment type="caution">
    <text evidence="4">The sequence shown here is derived from an EMBL/GenBank/DDBJ whole genome shotgun (WGS) entry which is preliminary data.</text>
</comment>
<dbReference type="PANTHER" id="PTHR42748">
    <property type="entry name" value="NITROGEN METABOLITE REPRESSION PROTEIN NMRA FAMILY MEMBER"/>
    <property type="match status" value="1"/>
</dbReference>
<dbReference type="InterPro" id="IPR036291">
    <property type="entry name" value="NAD(P)-bd_dom_sf"/>
</dbReference>
<dbReference type="InterPro" id="IPR008030">
    <property type="entry name" value="NmrA-like"/>
</dbReference>
<organism evidence="4 5">
    <name type="scientific">Delitschia confertaspora ATCC 74209</name>
    <dbReference type="NCBI Taxonomy" id="1513339"/>
    <lineage>
        <taxon>Eukaryota</taxon>
        <taxon>Fungi</taxon>
        <taxon>Dikarya</taxon>
        <taxon>Ascomycota</taxon>
        <taxon>Pezizomycotina</taxon>
        <taxon>Dothideomycetes</taxon>
        <taxon>Pleosporomycetidae</taxon>
        <taxon>Pleosporales</taxon>
        <taxon>Delitschiaceae</taxon>
        <taxon>Delitschia</taxon>
    </lineage>
</organism>
<evidence type="ECO:0000313" key="4">
    <source>
        <dbReference type="EMBL" id="KAF2203823.1"/>
    </source>
</evidence>
<evidence type="ECO:0000259" key="3">
    <source>
        <dbReference type="Pfam" id="PF05368"/>
    </source>
</evidence>
<evidence type="ECO:0000313" key="5">
    <source>
        <dbReference type="Proteomes" id="UP000799536"/>
    </source>
</evidence>
<dbReference type="Proteomes" id="UP000799536">
    <property type="component" value="Unassembled WGS sequence"/>
</dbReference>
<gene>
    <name evidence="4" type="ORF">GQ43DRAFT_438485</name>
</gene>
<evidence type="ECO:0000256" key="1">
    <source>
        <dbReference type="ARBA" id="ARBA00006328"/>
    </source>
</evidence>
<dbReference type="EMBL" id="ML993892">
    <property type="protein sequence ID" value="KAF2203823.1"/>
    <property type="molecule type" value="Genomic_DNA"/>
</dbReference>
<reference evidence="4" key="1">
    <citation type="journal article" date="2020" name="Stud. Mycol.">
        <title>101 Dothideomycetes genomes: a test case for predicting lifestyles and emergence of pathogens.</title>
        <authorList>
            <person name="Haridas S."/>
            <person name="Albert R."/>
            <person name="Binder M."/>
            <person name="Bloem J."/>
            <person name="Labutti K."/>
            <person name="Salamov A."/>
            <person name="Andreopoulos B."/>
            <person name="Baker S."/>
            <person name="Barry K."/>
            <person name="Bills G."/>
            <person name="Bluhm B."/>
            <person name="Cannon C."/>
            <person name="Castanera R."/>
            <person name="Culley D."/>
            <person name="Daum C."/>
            <person name="Ezra D."/>
            <person name="Gonzalez J."/>
            <person name="Henrissat B."/>
            <person name="Kuo A."/>
            <person name="Liang C."/>
            <person name="Lipzen A."/>
            <person name="Lutzoni F."/>
            <person name="Magnuson J."/>
            <person name="Mondo S."/>
            <person name="Nolan M."/>
            <person name="Ohm R."/>
            <person name="Pangilinan J."/>
            <person name="Park H.-J."/>
            <person name="Ramirez L."/>
            <person name="Alfaro M."/>
            <person name="Sun H."/>
            <person name="Tritt A."/>
            <person name="Yoshinaga Y."/>
            <person name="Zwiers L.-H."/>
            <person name="Turgeon B."/>
            <person name="Goodwin S."/>
            <person name="Spatafora J."/>
            <person name="Crous P."/>
            <person name="Grigoriev I."/>
        </authorList>
    </citation>
    <scope>NUCLEOTIDE SEQUENCE</scope>
    <source>
        <strain evidence="4">ATCC 74209</strain>
    </source>
</reference>
<protein>
    <submittedName>
        <fullName evidence="4">NmrA family protein</fullName>
    </submittedName>
</protein>
<evidence type="ECO:0000256" key="2">
    <source>
        <dbReference type="ARBA" id="ARBA00022857"/>
    </source>
</evidence>
<name>A0A9P4JQE5_9PLEO</name>
<dbReference type="InterPro" id="IPR051164">
    <property type="entry name" value="NmrA-like_oxidored"/>
</dbReference>
<accession>A0A9P4JQE5</accession>
<keyword evidence="5" id="KW-1185">Reference proteome</keyword>
<dbReference type="SUPFAM" id="SSF51735">
    <property type="entry name" value="NAD(P)-binding Rossmann-fold domains"/>
    <property type="match status" value="1"/>
</dbReference>
<feature type="domain" description="NmrA-like" evidence="3">
    <location>
        <begin position="7"/>
        <end position="261"/>
    </location>
</feature>
<dbReference type="Pfam" id="PF05368">
    <property type="entry name" value="NmrA"/>
    <property type="match status" value="1"/>
</dbReference>